<dbReference type="OrthoDB" id="3366546at2759"/>
<gene>
    <name evidence="3" type="ORF">EJ04DRAFT_399652</name>
</gene>
<dbReference type="PANTHER" id="PTHR23149">
    <property type="entry name" value="G PATCH DOMAIN CONTAINING PROTEIN"/>
    <property type="match status" value="1"/>
</dbReference>
<dbReference type="PROSITE" id="PS50174">
    <property type="entry name" value="G_PATCH"/>
    <property type="match status" value="1"/>
</dbReference>
<sequence length="101" mass="11177">MDANAYLKKLGWKGSGHSLDHQGRGIRKPLLIAHKQDQLGLGTKKAAHKTDDQWWLRAFDASLKTIGTGEESTLSQIRKNGINRGGLYGFFVRGEDLEGTI</sequence>
<dbReference type="GO" id="GO:0003676">
    <property type="term" value="F:nucleic acid binding"/>
    <property type="evidence" value="ECO:0007669"/>
    <property type="project" value="InterPro"/>
</dbReference>
<evidence type="ECO:0000259" key="2">
    <source>
        <dbReference type="PROSITE" id="PS50174"/>
    </source>
</evidence>
<evidence type="ECO:0000313" key="3">
    <source>
        <dbReference type="EMBL" id="KAF2732699.1"/>
    </source>
</evidence>
<comment type="caution">
    <text evidence="3">The sequence shown here is derived from an EMBL/GenBank/DDBJ whole genome shotgun (WGS) entry which is preliminary data.</text>
</comment>
<dbReference type="InterPro" id="IPR000467">
    <property type="entry name" value="G_patch_dom"/>
</dbReference>
<evidence type="ECO:0000313" key="4">
    <source>
        <dbReference type="Proteomes" id="UP000799444"/>
    </source>
</evidence>
<proteinExistence type="predicted"/>
<organism evidence="3 4">
    <name type="scientific">Polyplosphaeria fusca</name>
    <dbReference type="NCBI Taxonomy" id="682080"/>
    <lineage>
        <taxon>Eukaryota</taxon>
        <taxon>Fungi</taxon>
        <taxon>Dikarya</taxon>
        <taxon>Ascomycota</taxon>
        <taxon>Pezizomycotina</taxon>
        <taxon>Dothideomycetes</taxon>
        <taxon>Pleosporomycetidae</taxon>
        <taxon>Pleosporales</taxon>
        <taxon>Tetraplosphaeriaceae</taxon>
        <taxon>Polyplosphaeria</taxon>
    </lineage>
</organism>
<dbReference type="Proteomes" id="UP000799444">
    <property type="component" value="Unassembled WGS sequence"/>
</dbReference>
<name>A0A9P4QU26_9PLEO</name>
<dbReference type="PANTHER" id="PTHR23149:SF33">
    <property type="entry name" value="PROTEIN TMA23"/>
    <property type="match status" value="1"/>
</dbReference>
<reference evidence="3" key="1">
    <citation type="journal article" date="2020" name="Stud. Mycol.">
        <title>101 Dothideomycetes genomes: a test case for predicting lifestyles and emergence of pathogens.</title>
        <authorList>
            <person name="Haridas S."/>
            <person name="Albert R."/>
            <person name="Binder M."/>
            <person name="Bloem J."/>
            <person name="Labutti K."/>
            <person name="Salamov A."/>
            <person name="Andreopoulos B."/>
            <person name="Baker S."/>
            <person name="Barry K."/>
            <person name="Bills G."/>
            <person name="Bluhm B."/>
            <person name="Cannon C."/>
            <person name="Castanera R."/>
            <person name="Culley D."/>
            <person name="Daum C."/>
            <person name="Ezra D."/>
            <person name="Gonzalez J."/>
            <person name="Henrissat B."/>
            <person name="Kuo A."/>
            <person name="Liang C."/>
            <person name="Lipzen A."/>
            <person name="Lutzoni F."/>
            <person name="Magnuson J."/>
            <person name="Mondo S."/>
            <person name="Nolan M."/>
            <person name="Ohm R."/>
            <person name="Pangilinan J."/>
            <person name="Park H.-J."/>
            <person name="Ramirez L."/>
            <person name="Alfaro M."/>
            <person name="Sun H."/>
            <person name="Tritt A."/>
            <person name="Yoshinaga Y."/>
            <person name="Zwiers L.-H."/>
            <person name="Turgeon B."/>
            <person name="Goodwin S."/>
            <person name="Spatafora J."/>
            <person name="Crous P."/>
            <person name="Grigoriev I."/>
        </authorList>
    </citation>
    <scope>NUCLEOTIDE SEQUENCE</scope>
    <source>
        <strain evidence="3">CBS 125425</strain>
    </source>
</reference>
<protein>
    <recommendedName>
        <fullName evidence="2">G-patch domain-containing protein</fullName>
    </recommendedName>
</protein>
<comment type="function">
    <text evidence="1">Involved in rRNA-processing at A0, A1 and A2 sites and negatively regulates telomerase.</text>
</comment>
<feature type="non-terminal residue" evidence="3">
    <location>
        <position position="101"/>
    </location>
</feature>
<dbReference type="AlphaFoldDB" id="A0A9P4QU26"/>
<evidence type="ECO:0000256" key="1">
    <source>
        <dbReference type="ARBA" id="ARBA00043878"/>
    </source>
</evidence>
<feature type="domain" description="G-patch" evidence="2">
    <location>
        <begin position="1"/>
        <end position="46"/>
    </location>
</feature>
<accession>A0A9P4QU26</accession>
<dbReference type="InterPro" id="IPR050656">
    <property type="entry name" value="PINX1"/>
</dbReference>
<keyword evidence="4" id="KW-1185">Reference proteome</keyword>
<dbReference type="EMBL" id="ML996173">
    <property type="protein sequence ID" value="KAF2732699.1"/>
    <property type="molecule type" value="Genomic_DNA"/>
</dbReference>